<sequence>MFTIAQIEAAHDKIKSGAGFPSYIKEIKQLGVVAFETLVKDSCTNYFGADDFITSSLPKYTDLAIADNVDNEKFAAYLKIHQQGETDYYTFCTHCAETGVEKWIVLLDKMTCTYFDKEGKKVLEEKIPQ</sequence>
<dbReference type="InterPro" id="IPR036696">
    <property type="entry name" value="YdfO-like_sf"/>
</dbReference>
<protein>
    <submittedName>
        <fullName evidence="1">Uncharacterized conserved protein YbcV, DUF1398 family</fullName>
    </submittedName>
</protein>
<dbReference type="SUPFAM" id="SSF160419">
    <property type="entry name" value="YdfO-like"/>
    <property type="match status" value="1"/>
</dbReference>
<evidence type="ECO:0000313" key="2">
    <source>
        <dbReference type="Proteomes" id="UP000199149"/>
    </source>
</evidence>
<dbReference type="RefSeq" id="WP_092910225.1">
    <property type="nucleotide sequence ID" value="NZ_FOUZ01000018.1"/>
</dbReference>
<dbReference type="Gene3D" id="3.30.1810.10">
    <property type="entry name" value="YdfO-like"/>
    <property type="match status" value="1"/>
</dbReference>
<dbReference type="Pfam" id="PF07166">
    <property type="entry name" value="DUF1398"/>
    <property type="match status" value="1"/>
</dbReference>
<dbReference type="Proteomes" id="UP000199149">
    <property type="component" value="Unassembled WGS sequence"/>
</dbReference>
<dbReference type="EMBL" id="FOUZ01000018">
    <property type="protein sequence ID" value="SFN65426.1"/>
    <property type="molecule type" value="Genomic_DNA"/>
</dbReference>
<name>A0A1I5AS93_9FLAO</name>
<organism evidence="1 2">
    <name type="scientific">Algoriella xinjiangensis</name>
    <dbReference type="NCBI Taxonomy" id="684065"/>
    <lineage>
        <taxon>Bacteria</taxon>
        <taxon>Pseudomonadati</taxon>
        <taxon>Bacteroidota</taxon>
        <taxon>Flavobacteriia</taxon>
        <taxon>Flavobacteriales</taxon>
        <taxon>Weeksellaceae</taxon>
        <taxon>Algoriella</taxon>
    </lineage>
</organism>
<evidence type="ECO:0000313" key="1">
    <source>
        <dbReference type="EMBL" id="SFN65426.1"/>
    </source>
</evidence>
<keyword evidence="2" id="KW-1185">Reference proteome</keyword>
<accession>A0A1I5AS93</accession>
<dbReference type="AlphaFoldDB" id="A0A1I5AS93"/>
<dbReference type="STRING" id="684065.SAMN05421738_11842"/>
<dbReference type="InterPro" id="IPR009833">
    <property type="entry name" value="DUF1398"/>
</dbReference>
<reference evidence="2" key="1">
    <citation type="submission" date="2016-10" db="EMBL/GenBank/DDBJ databases">
        <authorList>
            <person name="Varghese N."/>
            <person name="Submissions S."/>
        </authorList>
    </citation>
    <scope>NUCLEOTIDE SEQUENCE [LARGE SCALE GENOMIC DNA]</scope>
    <source>
        <strain evidence="2">XJ109</strain>
    </source>
</reference>
<proteinExistence type="predicted"/>
<gene>
    <name evidence="1" type="ORF">SAMN05421738_11842</name>
</gene>
<dbReference type="OrthoDB" id="1550456at2"/>